<evidence type="ECO:0000256" key="5">
    <source>
        <dbReference type="ARBA" id="ARBA00022989"/>
    </source>
</evidence>
<dbReference type="AlphaFoldDB" id="A0A9D4C739"/>
<keyword evidence="8" id="KW-1185">Reference proteome</keyword>
<dbReference type="Proteomes" id="UP000828390">
    <property type="component" value="Unassembled WGS sequence"/>
</dbReference>
<evidence type="ECO:0000256" key="6">
    <source>
        <dbReference type="ARBA" id="ARBA00023136"/>
    </source>
</evidence>
<keyword evidence="6" id="KW-0472">Membrane</keyword>
<evidence type="ECO:0000256" key="1">
    <source>
        <dbReference type="ARBA" id="ARBA00004606"/>
    </source>
</evidence>
<keyword evidence="5" id="KW-1133">Transmembrane helix</keyword>
<dbReference type="PANTHER" id="PTHR23033:SF14">
    <property type="entry name" value="GLYCOPROTEIN-N-ACETYLGALACTOSAMINE 3-BETA-GALACTOSYLTRANSFERASE 1-RELATED"/>
    <property type="match status" value="1"/>
</dbReference>
<reference evidence="7" key="1">
    <citation type="journal article" date="2019" name="bioRxiv">
        <title>The Genome of the Zebra Mussel, Dreissena polymorpha: A Resource for Invasive Species Research.</title>
        <authorList>
            <person name="McCartney M.A."/>
            <person name="Auch B."/>
            <person name="Kono T."/>
            <person name="Mallez S."/>
            <person name="Zhang Y."/>
            <person name="Obille A."/>
            <person name="Becker A."/>
            <person name="Abrahante J.E."/>
            <person name="Garbe J."/>
            <person name="Badalamenti J.P."/>
            <person name="Herman A."/>
            <person name="Mangelson H."/>
            <person name="Liachko I."/>
            <person name="Sullivan S."/>
            <person name="Sone E.D."/>
            <person name="Koren S."/>
            <person name="Silverstein K.A.T."/>
            <person name="Beckman K.B."/>
            <person name="Gohl D.M."/>
        </authorList>
    </citation>
    <scope>NUCLEOTIDE SEQUENCE</scope>
    <source>
        <strain evidence="7">Duluth1</strain>
        <tissue evidence="7">Whole animal</tissue>
    </source>
</reference>
<comment type="subcellular location">
    <subcellularLocation>
        <location evidence="1">Membrane</location>
        <topology evidence="1">Single-pass type II membrane protein</topology>
    </subcellularLocation>
</comment>
<reference evidence="7" key="2">
    <citation type="submission" date="2020-11" db="EMBL/GenBank/DDBJ databases">
        <authorList>
            <person name="McCartney M.A."/>
            <person name="Auch B."/>
            <person name="Kono T."/>
            <person name="Mallez S."/>
            <person name="Becker A."/>
            <person name="Gohl D.M."/>
            <person name="Silverstein K.A.T."/>
            <person name="Koren S."/>
            <person name="Bechman K.B."/>
            <person name="Herman A."/>
            <person name="Abrahante J.E."/>
            <person name="Garbe J."/>
        </authorList>
    </citation>
    <scope>NUCLEOTIDE SEQUENCE</scope>
    <source>
        <strain evidence="7">Duluth1</strain>
        <tissue evidence="7">Whole animal</tissue>
    </source>
</reference>
<evidence type="ECO:0008006" key="9">
    <source>
        <dbReference type="Google" id="ProtNLM"/>
    </source>
</evidence>
<protein>
    <recommendedName>
        <fullName evidence="9">N-acetylgalactosaminide beta-1,3-galactosyltransferase</fullName>
    </recommendedName>
</protein>
<keyword evidence="3" id="KW-0812">Transmembrane</keyword>
<organism evidence="7 8">
    <name type="scientific">Dreissena polymorpha</name>
    <name type="common">Zebra mussel</name>
    <name type="synonym">Mytilus polymorpha</name>
    <dbReference type="NCBI Taxonomy" id="45954"/>
    <lineage>
        <taxon>Eukaryota</taxon>
        <taxon>Metazoa</taxon>
        <taxon>Spiralia</taxon>
        <taxon>Lophotrochozoa</taxon>
        <taxon>Mollusca</taxon>
        <taxon>Bivalvia</taxon>
        <taxon>Autobranchia</taxon>
        <taxon>Heteroconchia</taxon>
        <taxon>Euheterodonta</taxon>
        <taxon>Imparidentia</taxon>
        <taxon>Neoheterodontei</taxon>
        <taxon>Myida</taxon>
        <taxon>Dreissenoidea</taxon>
        <taxon>Dreissenidae</taxon>
        <taxon>Dreissena</taxon>
    </lineage>
</organism>
<dbReference type="GO" id="GO:0016020">
    <property type="term" value="C:membrane"/>
    <property type="evidence" value="ECO:0007669"/>
    <property type="project" value="UniProtKB-SubCell"/>
</dbReference>
<proteinExistence type="inferred from homology"/>
<evidence type="ECO:0000313" key="7">
    <source>
        <dbReference type="EMBL" id="KAH3718314.1"/>
    </source>
</evidence>
<sequence length="60" mass="6885">MSSAADSSLPTVVLSVTESRDTLWAKTKLAFKHVYENYLDKADWFLKSDDDTYVIVENLR</sequence>
<accession>A0A9D4C739</accession>
<gene>
    <name evidence="7" type="ORF">DPMN_061117</name>
</gene>
<name>A0A9D4C739_DREPO</name>
<evidence type="ECO:0000256" key="3">
    <source>
        <dbReference type="ARBA" id="ARBA00022692"/>
    </source>
</evidence>
<evidence type="ECO:0000256" key="4">
    <source>
        <dbReference type="ARBA" id="ARBA00022968"/>
    </source>
</evidence>
<evidence type="ECO:0000256" key="2">
    <source>
        <dbReference type="ARBA" id="ARBA00006462"/>
    </source>
</evidence>
<comment type="caution">
    <text evidence="7">The sequence shown here is derived from an EMBL/GenBank/DDBJ whole genome shotgun (WGS) entry which is preliminary data.</text>
</comment>
<dbReference type="PANTHER" id="PTHR23033">
    <property type="entry name" value="BETA1,3-GALACTOSYLTRANSFERASE"/>
    <property type="match status" value="1"/>
</dbReference>
<dbReference type="Gene3D" id="3.90.550.50">
    <property type="match status" value="1"/>
</dbReference>
<evidence type="ECO:0000313" key="8">
    <source>
        <dbReference type="Proteomes" id="UP000828390"/>
    </source>
</evidence>
<dbReference type="GO" id="GO:0016263">
    <property type="term" value="F:glycoprotein-N-acetylgalactosamine 3-beta-galactosyltransferase activity"/>
    <property type="evidence" value="ECO:0007669"/>
    <property type="project" value="TreeGrafter"/>
</dbReference>
<keyword evidence="4" id="KW-0735">Signal-anchor</keyword>
<comment type="similarity">
    <text evidence="2">Belongs to the glycosyltransferase 31 family. Beta3-Gal-T subfamily.</text>
</comment>
<dbReference type="EMBL" id="JAIWYP010000013">
    <property type="protein sequence ID" value="KAH3718314.1"/>
    <property type="molecule type" value="Genomic_DNA"/>
</dbReference>
<dbReference type="InterPro" id="IPR026050">
    <property type="entry name" value="C1GALT1/C1GALT1_chp1"/>
</dbReference>